<sequence>MLCVINNKPYEMSNKAFDIVCNTIAEQKKGSYSIYCLVLNNFAEFINENFDSKDELRKKVAEYTNRKFKVKYTVK</sequence>
<name>A0A8S5MVD1_9CAUD</name>
<evidence type="ECO:0000313" key="1">
    <source>
        <dbReference type="EMBL" id="DAD86058.1"/>
    </source>
</evidence>
<accession>A0A8S5MVD1</accession>
<proteinExistence type="predicted"/>
<protein>
    <submittedName>
        <fullName evidence="1">Uncharacterized protein</fullName>
    </submittedName>
</protein>
<reference evidence="1" key="1">
    <citation type="journal article" date="2021" name="Proc. Natl. Acad. Sci. U.S.A.">
        <title>A Catalog of Tens of Thousands of Viruses from Human Metagenomes Reveals Hidden Associations with Chronic Diseases.</title>
        <authorList>
            <person name="Tisza M.J."/>
            <person name="Buck C.B."/>
        </authorList>
    </citation>
    <scope>NUCLEOTIDE SEQUENCE</scope>
    <source>
        <strain evidence="1">CtoSr5</strain>
    </source>
</reference>
<dbReference type="EMBL" id="BK014993">
    <property type="protein sequence ID" value="DAD86058.1"/>
    <property type="molecule type" value="Genomic_DNA"/>
</dbReference>
<organism evidence="1">
    <name type="scientific">Siphoviridae sp. ctoSr5</name>
    <dbReference type="NCBI Taxonomy" id="2826460"/>
    <lineage>
        <taxon>Viruses</taxon>
        <taxon>Duplodnaviria</taxon>
        <taxon>Heunggongvirae</taxon>
        <taxon>Uroviricota</taxon>
        <taxon>Caudoviricetes</taxon>
    </lineage>
</organism>